<sequence length="71" mass="7240">MEPLVRGRRFAEPEAAATSLSAWCSSSGVASAKVDASRRPAGLDTVRVSASGPVRARRAGTDVGEGEGLTP</sequence>
<reference evidence="2 3" key="1">
    <citation type="submission" date="2017-09" db="EMBL/GenBank/DDBJ databases">
        <authorList>
            <person name="Lee N."/>
            <person name="Cho B.-K."/>
        </authorList>
    </citation>
    <scope>NUCLEOTIDE SEQUENCE [LARGE SCALE GENOMIC DNA]</scope>
    <source>
        <strain evidence="2 3">ATCC 39115</strain>
    </source>
</reference>
<evidence type="ECO:0000313" key="3">
    <source>
        <dbReference type="Proteomes" id="UP000327143"/>
    </source>
</evidence>
<dbReference type="Proteomes" id="UP000327143">
    <property type="component" value="Chromosome"/>
</dbReference>
<feature type="region of interest" description="Disordered" evidence="1">
    <location>
        <begin position="49"/>
        <end position="71"/>
    </location>
</feature>
<organism evidence="2 3">
    <name type="scientific">Streptomyces viridosporus T7A</name>
    <dbReference type="NCBI Taxonomy" id="665577"/>
    <lineage>
        <taxon>Bacteria</taxon>
        <taxon>Bacillati</taxon>
        <taxon>Actinomycetota</taxon>
        <taxon>Actinomycetes</taxon>
        <taxon>Kitasatosporales</taxon>
        <taxon>Streptomycetaceae</taxon>
        <taxon>Streptomyces</taxon>
    </lineage>
</organism>
<dbReference type="EMBL" id="CP023700">
    <property type="protein sequence ID" value="QEU86864.1"/>
    <property type="molecule type" value="Genomic_DNA"/>
</dbReference>
<name>A0ABX6AG99_STRVD</name>
<accession>A0ABX6AG99</accession>
<evidence type="ECO:0000313" key="2">
    <source>
        <dbReference type="EMBL" id="QEU86864.1"/>
    </source>
</evidence>
<gene>
    <name evidence="2" type="ORF">CP969_20900</name>
</gene>
<evidence type="ECO:0000256" key="1">
    <source>
        <dbReference type="SAM" id="MobiDB-lite"/>
    </source>
</evidence>
<keyword evidence="3" id="KW-1185">Reference proteome</keyword>
<protein>
    <submittedName>
        <fullName evidence="2">Uncharacterized protein</fullName>
    </submittedName>
</protein>
<proteinExistence type="predicted"/>